<dbReference type="GeneID" id="93063995"/>
<evidence type="ECO:0000313" key="6">
    <source>
        <dbReference type="Proteomes" id="UP000030475"/>
    </source>
</evidence>
<dbReference type="EMBL" id="PHRB01000004">
    <property type="protein sequence ID" value="PJO67188.1"/>
    <property type="molecule type" value="Genomic_DNA"/>
</dbReference>
<organism evidence="4 6">
    <name type="scientific">Burkholderia pseudomallei</name>
    <name type="common">Pseudomonas pseudomallei</name>
    <dbReference type="NCBI Taxonomy" id="28450"/>
    <lineage>
        <taxon>Bacteria</taxon>
        <taxon>Pseudomonadati</taxon>
        <taxon>Pseudomonadota</taxon>
        <taxon>Betaproteobacteria</taxon>
        <taxon>Burkholderiales</taxon>
        <taxon>Burkholderiaceae</taxon>
        <taxon>Burkholderia</taxon>
        <taxon>pseudomallei group</taxon>
    </lineage>
</organism>
<dbReference type="InterPro" id="IPR036938">
    <property type="entry name" value="PAP2/HPO_sf"/>
</dbReference>
<dbReference type="EMBL" id="JQIM01000008">
    <property type="protein sequence ID" value="KGX16281.1"/>
    <property type="molecule type" value="Genomic_DNA"/>
</dbReference>
<feature type="transmembrane region" description="Helical" evidence="2">
    <location>
        <begin position="12"/>
        <end position="34"/>
    </location>
</feature>
<feature type="transmembrane region" description="Helical" evidence="2">
    <location>
        <begin position="77"/>
        <end position="96"/>
    </location>
</feature>
<protein>
    <submittedName>
        <fullName evidence="4">PAP2 superfamily protein</fullName>
    </submittedName>
    <submittedName>
        <fullName evidence="5">Phosphatase PAP2 family protein</fullName>
    </submittedName>
</protein>
<feature type="region of interest" description="Disordered" evidence="1">
    <location>
        <begin position="209"/>
        <end position="232"/>
    </location>
</feature>
<keyword evidence="2" id="KW-0812">Transmembrane</keyword>
<proteinExistence type="predicted"/>
<evidence type="ECO:0000313" key="4">
    <source>
        <dbReference type="EMBL" id="KGX16281.1"/>
    </source>
</evidence>
<name>A0A095KRJ8_BURPE</name>
<feature type="transmembrane region" description="Helical" evidence="2">
    <location>
        <begin position="103"/>
        <end position="121"/>
    </location>
</feature>
<keyword evidence="2" id="KW-0472">Membrane</keyword>
<dbReference type="OMA" id="QHISAQI"/>
<dbReference type="Gene3D" id="1.20.144.10">
    <property type="entry name" value="Phosphatidic acid phosphatase type 2/haloperoxidase"/>
    <property type="match status" value="1"/>
</dbReference>
<gene>
    <name evidence="5" type="ORF">CWD88_06825</name>
    <name evidence="4" type="ORF">Y036_5762</name>
</gene>
<feature type="transmembrane region" description="Helical" evidence="2">
    <location>
        <begin position="133"/>
        <end position="152"/>
    </location>
</feature>
<evidence type="ECO:0000313" key="5">
    <source>
        <dbReference type="EMBL" id="PJO67188.1"/>
    </source>
</evidence>
<sequence>MFDLPPRLWISITALGGAGLTLPLAVTIAVWLALGYSLRRAAAWLAVLGTAIGAVALTKIAFLGWGIGVRAWDFTGFSGHAMLSTSVYPVAMFLALARARPAVRVAGVVVGLAAGVAVGLSRVALDAHSPSEAVTGCVIGALAALSFIAGSWRAMPHRWSAPAVATSLVAVTIALHGITVPSHRWVTAVALQLSGHERPYVRARWKANPNYRPASRPTQQQTLGAPAAVERA</sequence>
<dbReference type="Pfam" id="PF01569">
    <property type="entry name" value="PAP2"/>
    <property type="match status" value="1"/>
</dbReference>
<accession>A0A095KRJ8</accession>
<evidence type="ECO:0000259" key="3">
    <source>
        <dbReference type="SMART" id="SM00014"/>
    </source>
</evidence>
<evidence type="ECO:0000256" key="2">
    <source>
        <dbReference type="SAM" id="Phobius"/>
    </source>
</evidence>
<dbReference type="AlphaFoldDB" id="A0A095KRJ8"/>
<feature type="transmembrane region" description="Helical" evidence="2">
    <location>
        <begin position="159"/>
        <end position="178"/>
    </location>
</feature>
<dbReference type="Proteomes" id="UP000030475">
    <property type="component" value="Unassembled WGS sequence"/>
</dbReference>
<dbReference type="InterPro" id="IPR000326">
    <property type="entry name" value="PAP2/HPO"/>
</dbReference>
<dbReference type="OrthoDB" id="8590768at2"/>
<dbReference type="SMART" id="SM00014">
    <property type="entry name" value="acidPPc"/>
    <property type="match status" value="1"/>
</dbReference>
<reference evidence="4 6" key="1">
    <citation type="submission" date="2014-08" db="EMBL/GenBank/DDBJ databases">
        <authorList>
            <person name="Bunnell A."/>
            <person name="Chain P.S."/>
            <person name="Chertkov O."/>
            <person name="Currie B.J."/>
            <person name="Daligault H.E."/>
            <person name="Davenport K.W."/>
            <person name="Davis C."/>
            <person name="Gleasner C.D."/>
            <person name="Johnson S.L."/>
            <person name="Kaestli M."/>
            <person name="Koren S."/>
            <person name="Kunde Y.A."/>
            <person name="Mayo M."/>
            <person name="McMurry K.K."/>
            <person name="Price E.P."/>
            <person name="Reitenga K.G."/>
            <person name="Robison R."/>
            <person name="Rosovitz M.J."/>
            <person name="Sarovich D.S."/>
            <person name="Teshima H."/>
        </authorList>
    </citation>
    <scope>NUCLEOTIDE SEQUENCE [LARGE SCALE GENOMIC DNA]</scope>
    <source>
        <strain evidence="4 6">MSHR44</strain>
    </source>
</reference>
<dbReference type="Proteomes" id="UP000231878">
    <property type="component" value="Unassembled WGS sequence"/>
</dbReference>
<feature type="domain" description="Phosphatidic acid phosphatase type 2/haloperoxidase" evidence="3">
    <location>
        <begin position="38"/>
        <end position="148"/>
    </location>
</feature>
<evidence type="ECO:0000256" key="1">
    <source>
        <dbReference type="SAM" id="MobiDB-lite"/>
    </source>
</evidence>
<dbReference type="RefSeq" id="WP_004204469.1">
    <property type="nucleotide sequence ID" value="NZ_AP028072.1"/>
</dbReference>
<dbReference type="eggNOG" id="COG0671">
    <property type="taxonomic scope" value="Bacteria"/>
</dbReference>
<dbReference type="KEGG" id="but:X994_5316"/>
<dbReference type="CDD" id="cd01610">
    <property type="entry name" value="PAP2_like"/>
    <property type="match status" value="1"/>
</dbReference>
<keyword evidence="2" id="KW-1133">Transmembrane helix</keyword>
<evidence type="ECO:0000313" key="7">
    <source>
        <dbReference type="Proteomes" id="UP000231878"/>
    </source>
</evidence>
<feature type="transmembrane region" description="Helical" evidence="2">
    <location>
        <begin position="41"/>
        <end position="65"/>
    </location>
</feature>
<reference evidence="5 7" key="2">
    <citation type="submission" date="2017-11" db="EMBL/GenBank/DDBJ databases">
        <title>Molecular characterization of Burkholderia pseudomallei and closely related isolates from Vietnam.</title>
        <authorList>
            <person name="Ustinov D.V."/>
            <person name="Antonov A.S."/>
            <person name="Avdusheva E.F."/>
            <person name="Shpak I.M."/>
            <person name="Zakharova I.B."/>
            <person name="Thi L.A."/>
            <person name="Teteryatnikova N."/>
            <person name="Lopasteyskaya Y.A."/>
            <person name="Kuzyutina J.A."/>
            <person name="Ngo T.N."/>
            <person name="Victorov D.V."/>
        </authorList>
    </citation>
    <scope>NUCLEOTIDE SEQUENCE [LARGE SCALE GENOMIC DNA]</scope>
    <source>
        <strain evidence="5 7">V1512</strain>
    </source>
</reference>
<comment type="caution">
    <text evidence="4">The sequence shown here is derived from an EMBL/GenBank/DDBJ whole genome shotgun (WGS) entry which is preliminary data.</text>
</comment>
<dbReference type="SUPFAM" id="SSF48317">
    <property type="entry name" value="Acid phosphatase/Vanadium-dependent haloperoxidase"/>
    <property type="match status" value="1"/>
</dbReference>